<evidence type="ECO:0000256" key="3">
    <source>
        <dbReference type="ARBA" id="ARBA00022448"/>
    </source>
</evidence>
<feature type="compositionally biased region" description="Polar residues" evidence="6">
    <location>
        <begin position="708"/>
        <end position="718"/>
    </location>
</feature>
<feature type="compositionally biased region" description="Polar residues" evidence="6">
    <location>
        <begin position="19"/>
        <end position="37"/>
    </location>
</feature>
<feature type="compositionally biased region" description="Polar residues" evidence="6">
    <location>
        <begin position="674"/>
        <end position="699"/>
    </location>
</feature>
<reference evidence="8" key="1">
    <citation type="submission" date="2016-06" db="UniProtKB">
        <authorList>
            <consortium name="WormBaseParasite"/>
        </authorList>
    </citation>
    <scope>IDENTIFICATION</scope>
</reference>
<name>A0A183AG40_9TREM</name>
<dbReference type="InterPro" id="IPR024298">
    <property type="entry name" value="Sec16_Sec23-bd"/>
</dbReference>
<feature type="region of interest" description="Disordered" evidence="6">
    <location>
        <begin position="463"/>
        <end position="503"/>
    </location>
</feature>
<evidence type="ECO:0000313" key="8">
    <source>
        <dbReference type="WBParaSite" id="ECPE_0000593801-mRNA-1"/>
    </source>
</evidence>
<feature type="compositionally biased region" description="Polar residues" evidence="6">
    <location>
        <begin position="52"/>
        <end position="79"/>
    </location>
</feature>
<feature type="region of interest" description="Disordered" evidence="6">
    <location>
        <begin position="7"/>
        <end position="37"/>
    </location>
</feature>
<dbReference type="Gene3D" id="1.25.40.1030">
    <property type="match status" value="1"/>
</dbReference>
<dbReference type="GO" id="GO:0070971">
    <property type="term" value="C:endoplasmic reticulum exit site"/>
    <property type="evidence" value="ECO:0007669"/>
    <property type="project" value="TreeGrafter"/>
</dbReference>
<dbReference type="WBParaSite" id="ECPE_0000593801-mRNA-1">
    <property type="protein sequence ID" value="ECPE_0000593801-mRNA-1"/>
    <property type="gene ID" value="ECPE_0000593801"/>
</dbReference>
<evidence type="ECO:0000256" key="6">
    <source>
        <dbReference type="SAM" id="MobiDB-lite"/>
    </source>
</evidence>
<dbReference type="GO" id="GO:0070973">
    <property type="term" value="P:protein localization to endoplasmic reticulum exit site"/>
    <property type="evidence" value="ECO:0007669"/>
    <property type="project" value="TreeGrafter"/>
</dbReference>
<feature type="compositionally biased region" description="Basic and acidic residues" evidence="6">
    <location>
        <begin position="7"/>
        <end position="18"/>
    </location>
</feature>
<feature type="region of interest" description="Disordered" evidence="6">
    <location>
        <begin position="52"/>
        <end position="89"/>
    </location>
</feature>
<feature type="compositionally biased region" description="Polar residues" evidence="6">
    <location>
        <begin position="482"/>
        <end position="498"/>
    </location>
</feature>
<dbReference type="CDD" id="cd09233">
    <property type="entry name" value="ACE1-Sec16-like"/>
    <property type="match status" value="1"/>
</dbReference>
<dbReference type="GO" id="GO:0016192">
    <property type="term" value="P:vesicle-mediated transport"/>
    <property type="evidence" value="ECO:0007669"/>
    <property type="project" value="UniProtKB-KW"/>
</dbReference>
<keyword evidence="3" id="KW-0813">Transport</keyword>
<feature type="region of interest" description="Disordered" evidence="6">
    <location>
        <begin position="622"/>
        <end position="720"/>
    </location>
</feature>
<dbReference type="Pfam" id="PF12931">
    <property type="entry name" value="TPR_Sec16"/>
    <property type="match status" value="1"/>
</dbReference>
<evidence type="ECO:0000256" key="1">
    <source>
        <dbReference type="ARBA" id="ARBA00004240"/>
    </source>
</evidence>
<dbReference type="PANTHER" id="PTHR13402:SF6">
    <property type="entry name" value="SECRETORY 16, ISOFORM I"/>
    <property type="match status" value="1"/>
</dbReference>
<feature type="compositionally biased region" description="Polar residues" evidence="6">
    <location>
        <begin position="463"/>
        <end position="474"/>
    </location>
</feature>
<evidence type="ECO:0000256" key="5">
    <source>
        <dbReference type="ARBA" id="ARBA00022892"/>
    </source>
</evidence>
<organism evidence="8">
    <name type="scientific">Echinostoma caproni</name>
    <dbReference type="NCBI Taxonomy" id="27848"/>
    <lineage>
        <taxon>Eukaryota</taxon>
        <taxon>Metazoa</taxon>
        <taxon>Spiralia</taxon>
        <taxon>Lophotrochozoa</taxon>
        <taxon>Platyhelminthes</taxon>
        <taxon>Trematoda</taxon>
        <taxon>Digenea</taxon>
        <taxon>Plagiorchiida</taxon>
        <taxon>Echinostomata</taxon>
        <taxon>Echinostomatoidea</taxon>
        <taxon>Echinostomatidae</taxon>
        <taxon>Echinostoma</taxon>
    </lineage>
</organism>
<dbReference type="GO" id="GO:0012507">
    <property type="term" value="C:ER to Golgi transport vesicle membrane"/>
    <property type="evidence" value="ECO:0007669"/>
    <property type="project" value="TreeGrafter"/>
</dbReference>
<dbReference type="GO" id="GO:0007030">
    <property type="term" value="P:Golgi organization"/>
    <property type="evidence" value="ECO:0007669"/>
    <property type="project" value="TreeGrafter"/>
</dbReference>
<evidence type="ECO:0000256" key="2">
    <source>
        <dbReference type="ARBA" id="ARBA00005927"/>
    </source>
</evidence>
<comment type="similarity">
    <text evidence="2">Belongs to the SEC16 family.</text>
</comment>
<feature type="domain" description="Sec16 Sec23-binding" evidence="7">
    <location>
        <begin position="124"/>
        <end position="343"/>
    </location>
</feature>
<accession>A0A183AG40</accession>
<keyword evidence="4" id="KW-0256">Endoplasmic reticulum</keyword>
<evidence type="ECO:0000259" key="7">
    <source>
        <dbReference type="Pfam" id="PF12931"/>
    </source>
</evidence>
<comment type="subcellular location">
    <subcellularLocation>
        <location evidence="1">Endoplasmic reticulum</location>
    </subcellularLocation>
</comment>
<keyword evidence="5" id="KW-0931">ER-Golgi transport</keyword>
<proteinExistence type="inferred from homology"/>
<evidence type="ECO:0000256" key="4">
    <source>
        <dbReference type="ARBA" id="ARBA00022824"/>
    </source>
</evidence>
<dbReference type="PANTHER" id="PTHR13402">
    <property type="entry name" value="RGPR-RELATED"/>
    <property type="match status" value="1"/>
</dbReference>
<dbReference type="AlphaFoldDB" id="A0A183AG40"/>
<protein>
    <submittedName>
        <fullName evidence="8">Sec16_C domain-containing protein</fullName>
    </submittedName>
</protein>
<sequence length="744" mass="79240">LVRLLLEGHEPQTSDLRARASNNPSGGNSYTGVSIPNGMLQSTRSYLNESLASLPPSQVPSGRQSPTTGYGIPGTTSSPGLAKAASETGGFGTTQSLLRRAAAAVSGTANSRQLEEDKVLDRFRELLMHGMSMKALEHACRSQLWGHAFVLAQRIGPAVFQKVMDRFLTRAISTSDPILTLYQITAGELPQAVSAAAYGRGSDNGEWRPHLAMILAAESVQPELTQMALERLGDSLLSRRLVYAAHLCYLLMGPLVKHGPSSCTQQPVYQLPEKIVLLGVNLSGSDTAGPTVYGESRASSLNPLNASTEAIQLTEPFKLVYATRLIDAGLLDKAYRYLATIGRDLLLEASRYESSGNRQSVNPLLYSMVGNCLRLIEPLQNHPELDGFELSGPSRVPMSLAGGASGGDFLQQLRDLYDRMNRQVTVTFETISALQSTFVYIPASCIQLARAQYACVMYTVPKPSTDTTGSGDTHMTSEHSSQRQMLQETPGQSGPVQTESHHHPMIPASVNSSVMETSSTAPPVTAYLVPGHRQSTDSQSLGTGRSDIAAPSYPISDPMAYGTPPGEVQNSKPVMSMNPDRMDSTMGFMYNASGSRMSSSTGHISAPQPVGPTTYNMSQPVPSDPHTSFGHHISGSHTDPATGGVAMQNGPVYHSNLFAPPSSSGPQVRDGPSSDGTTAPTGQMPNTTGSESFQPSPNLFFTPMPSGFSETGPDSSTGAGAPGVFDYFAGIRSTEQVHSDVVHR</sequence>